<keyword evidence="2" id="KW-1133">Transmembrane helix</keyword>
<feature type="compositionally biased region" description="Basic and acidic residues" evidence="1">
    <location>
        <begin position="780"/>
        <end position="790"/>
    </location>
</feature>
<keyword evidence="2" id="KW-0812">Transmembrane</keyword>
<feature type="compositionally biased region" description="Low complexity" evidence="1">
    <location>
        <begin position="22"/>
        <end position="34"/>
    </location>
</feature>
<evidence type="ECO:0000313" key="4">
    <source>
        <dbReference type="Proteomes" id="UP000235786"/>
    </source>
</evidence>
<dbReference type="AlphaFoldDB" id="A0A2J6RAT1"/>
<dbReference type="PANTHER" id="PTHR40788">
    <property type="entry name" value="CLR5 DOMAIN-CONTAINING PROTEIN-RELATED"/>
    <property type="match status" value="1"/>
</dbReference>
<reference evidence="3 4" key="1">
    <citation type="submission" date="2016-04" db="EMBL/GenBank/DDBJ databases">
        <title>A degradative enzymes factory behind the ericoid mycorrhizal symbiosis.</title>
        <authorList>
            <consortium name="DOE Joint Genome Institute"/>
            <person name="Martino E."/>
            <person name="Morin E."/>
            <person name="Grelet G."/>
            <person name="Kuo A."/>
            <person name="Kohler A."/>
            <person name="Daghino S."/>
            <person name="Barry K."/>
            <person name="Choi C."/>
            <person name="Cichocki N."/>
            <person name="Clum A."/>
            <person name="Copeland A."/>
            <person name="Hainaut M."/>
            <person name="Haridas S."/>
            <person name="Labutti K."/>
            <person name="Lindquist E."/>
            <person name="Lipzen A."/>
            <person name="Khouja H.-R."/>
            <person name="Murat C."/>
            <person name="Ohm R."/>
            <person name="Olson A."/>
            <person name="Spatafora J."/>
            <person name="Veneault-Fourrey C."/>
            <person name="Henrissat B."/>
            <person name="Grigoriev I."/>
            <person name="Martin F."/>
            <person name="Perotto S."/>
        </authorList>
    </citation>
    <scope>NUCLEOTIDE SEQUENCE [LARGE SCALE GENOMIC DNA]</scope>
    <source>
        <strain evidence="3 4">F</strain>
    </source>
</reference>
<feature type="transmembrane region" description="Helical" evidence="2">
    <location>
        <begin position="716"/>
        <end position="736"/>
    </location>
</feature>
<keyword evidence="2" id="KW-0472">Membrane</keyword>
<protein>
    <submittedName>
        <fullName evidence="3">Uncharacterized protein</fullName>
    </submittedName>
</protein>
<evidence type="ECO:0000256" key="1">
    <source>
        <dbReference type="SAM" id="MobiDB-lite"/>
    </source>
</evidence>
<feature type="compositionally biased region" description="Polar residues" evidence="1">
    <location>
        <begin position="1"/>
        <end position="10"/>
    </location>
</feature>
<evidence type="ECO:0000256" key="2">
    <source>
        <dbReference type="SAM" id="Phobius"/>
    </source>
</evidence>
<organism evidence="3 4">
    <name type="scientific">Hyaloscypha variabilis (strain UAMH 11265 / GT02V1 / F)</name>
    <name type="common">Meliniomyces variabilis</name>
    <dbReference type="NCBI Taxonomy" id="1149755"/>
    <lineage>
        <taxon>Eukaryota</taxon>
        <taxon>Fungi</taxon>
        <taxon>Dikarya</taxon>
        <taxon>Ascomycota</taxon>
        <taxon>Pezizomycotina</taxon>
        <taxon>Leotiomycetes</taxon>
        <taxon>Helotiales</taxon>
        <taxon>Hyaloscyphaceae</taxon>
        <taxon>Hyaloscypha</taxon>
        <taxon>Hyaloscypha variabilis</taxon>
    </lineage>
</organism>
<gene>
    <name evidence="3" type="ORF">L207DRAFT_533728</name>
</gene>
<dbReference type="Proteomes" id="UP000235786">
    <property type="component" value="Unassembled WGS sequence"/>
</dbReference>
<feature type="region of interest" description="Disordered" evidence="1">
    <location>
        <begin position="773"/>
        <end position="804"/>
    </location>
</feature>
<name>A0A2J6RAT1_HYAVF</name>
<feature type="region of interest" description="Disordered" evidence="1">
    <location>
        <begin position="1"/>
        <end position="39"/>
    </location>
</feature>
<proteinExistence type="predicted"/>
<keyword evidence="4" id="KW-1185">Reference proteome</keyword>
<dbReference type="EMBL" id="KZ613952">
    <property type="protein sequence ID" value="PMD35624.1"/>
    <property type="molecule type" value="Genomic_DNA"/>
</dbReference>
<accession>A0A2J6RAT1</accession>
<sequence>MAEPETSGTDASREASFLKTNSESSAAEAPSPSRGESEAEELFEAIATEAAELSSEIVCNRELLWDILDRHEDALRKRWMKKSTTWRKTILSVIWPDMASCHRPDLHYLLKAAHLRKNGLRLGSTVGAFVWPYINMEDLSRERSILYLVHTRGRYAPSVFVYADLETCDLGLRTQTIGLPLELNGYTMLLEGNTVETYGRLMAWGDDDHLRSGFTPGEGLLILKIQQKVLQFLVNWCEKVLDNKADVLATQFPVCPMLDLPTIPWKWPNLEVLNTYAPLLTPQQTSWGGMKVLIDARYRAAQDHLWALKEDPGYFEEFVLQDLEHRLEGVHDSYGNVAPEYDTPQFWDRNLAVILDEAYQAVVIWHVLAKHVQLPMELYDKYVQELDLRYPLPSEYREKIQLLKALLVYSSRYAQTSLEAMLPSSPPIRSLFLRAKANGVDDKWKITVRSDIDVLHDPLLLLHGQMADLKMYLRYGSKDLVDETERLVFNEAEQKKRVTRMVAEQFSELGLFLWLQHETEIYYPWVTKTNDDAATHERIVEQLPIIYSDIYKSSPQTMSLVLNKVGSPHDHKFSYPCDQRYTRENSIALWKAERNLDLFWQEVEKQYETLAGKTLDDHFAHHFSVQFELDRTPEWIEPYKEQEDGNGRKGAKLMFEDTGGNGISSKSECVFKLDQRAFRASKALFYTPSTQDGPQEISWDDFIWFMGAMLFQPYKFYGNMFFFFHAAFALPTILFYEPRADSKVSLRVAMRMGRRLKRIYGWLPEMFVLKGRGRGRGRGRRQEEGEENKQKQRTAGTFDDEYDNASLPKFYKNATWLNGPFG</sequence>
<dbReference type="PANTHER" id="PTHR40788:SF2">
    <property type="entry name" value="CLR5 DOMAIN-CONTAINING PROTEIN"/>
    <property type="match status" value="1"/>
</dbReference>
<dbReference type="STRING" id="1149755.A0A2J6RAT1"/>
<evidence type="ECO:0000313" key="3">
    <source>
        <dbReference type="EMBL" id="PMD35624.1"/>
    </source>
</evidence>
<dbReference type="OrthoDB" id="2922289at2759"/>